<organism evidence="7 8">
    <name type="scientific">Ereboglobus luteus</name>
    <dbReference type="NCBI Taxonomy" id="1796921"/>
    <lineage>
        <taxon>Bacteria</taxon>
        <taxon>Pseudomonadati</taxon>
        <taxon>Verrucomicrobiota</taxon>
        <taxon>Opitutia</taxon>
        <taxon>Opitutales</taxon>
        <taxon>Opitutaceae</taxon>
        <taxon>Ereboglobus</taxon>
    </lineage>
</organism>
<dbReference type="OrthoDB" id="9787732at2"/>
<dbReference type="AlphaFoldDB" id="A0A2U8E537"/>
<dbReference type="PANTHER" id="PTHR38480">
    <property type="entry name" value="SLR0254 PROTEIN"/>
    <property type="match status" value="1"/>
</dbReference>
<feature type="transmembrane region" description="Helical" evidence="5">
    <location>
        <begin position="35"/>
        <end position="59"/>
    </location>
</feature>
<keyword evidence="4 5" id="KW-0472">Membrane</keyword>
<accession>A0A2U8E537</accession>
<evidence type="ECO:0000256" key="5">
    <source>
        <dbReference type="SAM" id="Phobius"/>
    </source>
</evidence>
<evidence type="ECO:0000313" key="8">
    <source>
        <dbReference type="Proteomes" id="UP000244896"/>
    </source>
</evidence>
<keyword evidence="8" id="KW-1185">Reference proteome</keyword>
<keyword evidence="2 5" id="KW-0812">Transmembrane</keyword>
<proteinExistence type="predicted"/>
<evidence type="ECO:0000256" key="2">
    <source>
        <dbReference type="ARBA" id="ARBA00022692"/>
    </source>
</evidence>
<feature type="domain" description="RDD" evidence="6">
    <location>
        <begin position="28"/>
        <end position="154"/>
    </location>
</feature>
<evidence type="ECO:0000256" key="3">
    <source>
        <dbReference type="ARBA" id="ARBA00022989"/>
    </source>
</evidence>
<feature type="transmembrane region" description="Helical" evidence="5">
    <location>
        <begin position="65"/>
        <end position="87"/>
    </location>
</feature>
<evidence type="ECO:0000259" key="6">
    <source>
        <dbReference type="Pfam" id="PF06271"/>
    </source>
</evidence>
<reference evidence="7 8" key="1">
    <citation type="journal article" date="2018" name="Syst. Appl. Microbiol.">
        <title>Ereboglobus luteus gen. nov. sp. nov. from cockroach guts, and new insights into the oxygen relationship of the genera Opitutus and Didymococcus (Verrucomicrobia: Opitutaceae).</title>
        <authorList>
            <person name="Tegtmeier D."/>
            <person name="Belitz A."/>
            <person name="Radek R."/>
            <person name="Heimerl T."/>
            <person name="Brune A."/>
        </authorList>
    </citation>
    <scope>NUCLEOTIDE SEQUENCE [LARGE SCALE GENOMIC DNA]</scope>
    <source>
        <strain evidence="7 8">Ho45</strain>
    </source>
</reference>
<sequence>MSGANGIERLDTIRVRTPEGAVFSHRLASPVMRMLALLADWMIVSAGWGIVSVAISLLALVSVDAMRAVSVIGYFVVSQGYSIFFEWRWRGLTPGKRMLRLRVIDERGLRLSLWQVVLRNLLRAIDALPLGYFAGGATALLSRRCQRLGDLAAGTLVIWEAPEPAPDPALLGSEKYNTLRGHAPVVARLRQAVSPGEARVAWLALARRDKLDDAARVELFADLADHFKSLTDFPEGVTDGVSNEQFVRNVVDVLFVERRSSGAAR</sequence>
<evidence type="ECO:0000256" key="1">
    <source>
        <dbReference type="ARBA" id="ARBA00004141"/>
    </source>
</evidence>
<dbReference type="GO" id="GO:0016020">
    <property type="term" value="C:membrane"/>
    <property type="evidence" value="ECO:0007669"/>
    <property type="project" value="UniProtKB-SubCell"/>
</dbReference>
<dbReference type="InterPro" id="IPR010432">
    <property type="entry name" value="RDD"/>
</dbReference>
<dbReference type="Pfam" id="PF06271">
    <property type="entry name" value="RDD"/>
    <property type="match status" value="1"/>
</dbReference>
<dbReference type="PANTHER" id="PTHR38480:SF1">
    <property type="entry name" value="SLR0254 PROTEIN"/>
    <property type="match status" value="1"/>
</dbReference>
<keyword evidence="3 5" id="KW-1133">Transmembrane helix</keyword>
<dbReference type="Proteomes" id="UP000244896">
    <property type="component" value="Chromosome"/>
</dbReference>
<dbReference type="EMBL" id="CP023004">
    <property type="protein sequence ID" value="AWI09973.1"/>
    <property type="molecule type" value="Genomic_DNA"/>
</dbReference>
<protein>
    <submittedName>
        <fullName evidence="7">RDD family protein</fullName>
    </submittedName>
</protein>
<evidence type="ECO:0000313" key="7">
    <source>
        <dbReference type="EMBL" id="AWI09973.1"/>
    </source>
</evidence>
<dbReference type="RefSeq" id="WP_108825788.1">
    <property type="nucleotide sequence ID" value="NZ_CP023004.1"/>
</dbReference>
<gene>
    <name evidence="7" type="ORF">CKA38_12585</name>
</gene>
<evidence type="ECO:0000256" key="4">
    <source>
        <dbReference type="ARBA" id="ARBA00023136"/>
    </source>
</evidence>
<name>A0A2U8E537_9BACT</name>
<comment type="subcellular location">
    <subcellularLocation>
        <location evidence="1">Membrane</location>
        <topology evidence="1">Multi-pass membrane protein</topology>
    </subcellularLocation>
</comment>
<dbReference type="KEGG" id="elut:CKA38_12585"/>